<reference evidence="2" key="1">
    <citation type="submission" date="2020-05" db="EMBL/GenBank/DDBJ databases">
        <title>Mycena genomes resolve the evolution of fungal bioluminescence.</title>
        <authorList>
            <person name="Tsai I.J."/>
        </authorList>
    </citation>
    <scope>NUCLEOTIDE SEQUENCE</scope>
    <source>
        <strain evidence="2">160909Yilan</strain>
    </source>
</reference>
<organism evidence="2 3">
    <name type="scientific">Mycena sanguinolenta</name>
    <dbReference type="NCBI Taxonomy" id="230812"/>
    <lineage>
        <taxon>Eukaryota</taxon>
        <taxon>Fungi</taxon>
        <taxon>Dikarya</taxon>
        <taxon>Basidiomycota</taxon>
        <taxon>Agaricomycotina</taxon>
        <taxon>Agaricomycetes</taxon>
        <taxon>Agaricomycetidae</taxon>
        <taxon>Agaricales</taxon>
        <taxon>Marasmiineae</taxon>
        <taxon>Mycenaceae</taxon>
        <taxon>Mycena</taxon>
    </lineage>
</organism>
<dbReference type="EMBL" id="JACAZH010000012">
    <property type="protein sequence ID" value="KAF7353151.1"/>
    <property type="molecule type" value="Genomic_DNA"/>
</dbReference>
<evidence type="ECO:0000256" key="1">
    <source>
        <dbReference type="SAM" id="MobiDB-lite"/>
    </source>
</evidence>
<feature type="region of interest" description="Disordered" evidence="1">
    <location>
        <begin position="79"/>
        <end position="114"/>
    </location>
</feature>
<protein>
    <recommendedName>
        <fullName evidence="4">C2H2-type domain-containing protein</fullName>
    </recommendedName>
</protein>
<gene>
    <name evidence="2" type="ORF">MSAN_01502600</name>
</gene>
<dbReference type="OrthoDB" id="2418900at2759"/>
<evidence type="ECO:0000313" key="2">
    <source>
        <dbReference type="EMBL" id="KAF7353151.1"/>
    </source>
</evidence>
<dbReference type="InterPro" id="IPR041078">
    <property type="entry name" value="Plavaka"/>
</dbReference>
<evidence type="ECO:0000313" key="3">
    <source>
        <dbReference type="Proteomes" id="UP000623467"/>
    </source>
</evidence>
<accession>A0A8H6Y774</accession>
<name>A0A8H6Y774_9AGAR</name>
<dbReference type="AlphaFoldDB" id="A0A8H6Y774"/>
<feature type="region of interest" description="Disordered" evidence="1">
    <location>
        <begin position="715"/>
        <end position="735"/>
    </location>
</feature>
<keyword evidence="3" id="KW-1185">Reference proteome</keyword>
<comment type="caution">
    <text evidence="2">The sequence shown here is derived from an EMBL/GenBank/DDBJ whole genome shotgun (WGS) entry which is preliminary data.</text>
</comment>
<proteinExistence type="predicted"/>
<dbReference type="Proteomes" id="UP000623467">
    <property type="component" value="Unassembled WGS sequence"/>
</dbReference>
<feature type="compositionally biased region" description="Acidic residues" evidence="1">
    <location>
        <begin position="715"/>
        <end position="731"/>
    </location>
</feature>
<dbReference type="Pfam" id="PF18759">
    <property type="entry name" value="Plavaka"/>
    <property type="match status" value="1"/>
</dbReference>
<evidence type="ECO:0008006" key="4">
    <source>
        <dbReference type="Google" id="ProtNLM"/>
    </source>
</evidence>
<sequence>MPTFPCDYCSARLTSQQGLRSHIQQSRACRQKQNAQYLEVESSESELETDEVGLPAITHTNSDDLLFNVEETFADVPFSAEDAPSSEPAPPDSASTRPSKRPRPTVEEVEDEDDIWIQDFPAKSEAGKVFGACQTQFEQFLKEQVDAGHEPWHPFQSKAEWALARWLMTSGVSQSKRDEFLELETIREGCKPSFTNNYAFLKFIDALPRGPAWHCHLMELTGDEVDEKGEKKKETVELWHRDPVECVRELLGNPAFRGKQGFAPRRVFRKEGGQNREYSEMWTARWWWEIQKLLPAGATLGSIIISSDKTQLTRFSGDQQAWPVYITVGNIDMETRRAPSSRATILLGYIPVTKLEIFEKKRRSGIAHQLFHNCMAHILEPLKAAGAEGVWMDCADGFVRRVFPILAAYIADYPEQCLVACCRENSCPRCLVAPAARGDTTDAPWRNPTDTVRIISEQAHGTRPPEFIAQNLRPIVPFWADLPHCDIFTCFTPDLLHELHNGVFGDHLVSWCSNAFPDGTGETEIDSRFRAMTPHSSLRHFKKGISLTSQWTGNEHKNMEKVFLGIIANTTSPAVQRAAKGALDFIYYAHFEVHCDESLSKMDAAWAAFHENKHIFIDSGIRQNFDINKLHKLKHYTDAIRSRGAAPGFNTENTERLHIDLAKVGYKATNKKAYIKQMTTWLRRQESVHQFDAFLSWAVPGYMSQRVPDTEIEMEEAEDNEDETENDDDAENVTPTSIYSLPKTAHFPNLSAASIATDFCAPDFLPKLADFLDSNSVQVPVQPTAASLFPVYKHVRFTLPVVPEVTRHPVQDKVRAVKREPMKIISAGRRPPKSAQFDTVLVRTQERTNGGSPIDGLRVARMRVIFRLPEGYGNYADPLAYVDWFRPLTRPVPDLGMHQVSLSTPETSSATCTTSIAARTAPRAPHFTDEARRGNAVWLLEVRVPAWTATTSAIAVFARCESVSAATPAPAAARCGCGSLYTVARCGKRWRDSYVQLLHPSKAYAPGFPDEVRFNQLSSAALTR</sequence>